<gene>
    <name evidence="9" type="ORF">CINC_LOCUS4526</name>
</gene>
<keyword evidence="5" id="KW-1133">Transmembrane helix</keyword>
<proteinExistence type="inferred from homology"/>
<evidence type="ECO:0000256" key="5">
    <source>
        <dbReference type="ARBA" id="ARBA00022989"/>
    </source>
</evidence>
<evidence type="ECO:0000256" key="6">
    <source>
        <dbReference type="ARBA" id="ARBA00023136"/>
    </source>
</evidence>
<dbReference type="InterPro" id="IPR036179">
    <property type="entry name" value="Ig-like_dom_sf"/>
</dbReference>
<evidence type="ECO:0000256" key="1">
    <source>
        <dbReference type="ARBA" id="ARBA00004479"/>
    </source>
</evidence>
<dbReference type="SUPFAM" id="SSF82895">
    <property type="entry name" value="TSP-1 type 1 repeat"/>
    <property type="match status" value="1"/>
</dbReference>
<dbReference type="GO" id="GO:0016020">
    <property type="term" value="C:membrane"/>
    <property type="evidence" value="ECO:0007669"/>
    <property type="project" value="UniProtKB-SubCell"/>
</dbReference>
<comment type="subcellular location">
    <subcellularLocation>
        <location evidence="1">Membrane</location>
        <topology evidence="1">Single-pass type I membrane protein</topology>
    </subcellularLocation>
</comment>
<evidence type="ECO:0000313" key="9">
    <source>
        <dbReference type="EMBL" id="CAH0589914.1"/>
    </source>
</evidence>
<reference evidence="9" key="1">
    <citation type="submission" date="2021-12" db="EMBL/GenBank/DDBJ databases">
        <authorList>
            <person name="King R."/>
        </authorList>
    </citation>
    <scope>NUCLEOTIDE SEQUENCE</scope>
</reference>
<evidence type="ECO:0000256" key="2">
    <source>
        <dbReference type="ARBA" id="ARBA00008727"/>
    </source>
</evidence>
<evidence type="ECO:0000256" key="7">
    <source>
        <dbReference type="ARBA" id="ARBA00023180"/>
    </source>
</evidence>
<sequence>MADSRIYFILILVINYANCNFRHSIQKRVDKINNVSRFMYGDVMADDFQKNYHIEDSLMYPKGDRHKLSAMGALWRDYYTCSARLLQKLSASQTLPGFFIAVFVGGVARLPCPVCLAPGDNRRRRWMVAKSPTSLVFSKVVEHERFVVEGANMTIYNVMPEDGGVFQCEQDGANSSLVILEVVDNDEPYRVVKGPDSRGPQPSPPESYRGVRMFSVWSPWSECSECGRVGRRRRYGMCFVKLHPKLMEKWNNTKKTFVIEDFVKLDDSDIALFKVFSGGIPCRSPYLPPAIKQLNIGQQRPSEIMISMCKVKCKNTTVAVSPDSDSSAIYPGAVVLYSLKEPLPKQPPLAARDTIYADFGRPIAIRCPGTSLRDQPFSWRAGGLRVRARHVAHASAGRVHLNSRDHLVFASVLYVDANLYSCWQGENLAGSVKLIVWEGPAARWSHHVSLGALVLAAGLLLHCVEGALTHRPRPHDVMLYTHM</sequence>
<keyword evidence="7" id="KW-0325">Glycoprotein</keyword>
<keyword evidence="10" id="KW-1185">Reference proteome</keyword>
<dbReference type="OrthoDB" id="6434091at2759"/>
<keyword evidence="3" id="KW-0812">Transmembrane</keyword>
<protein>
    <recommendedName>
        <fullName evidence="8">Immunoglobulin domain-containing protein</fullName>
    </recommendedName>
</protein>
<comment type="similarity">
    <text evidence="2">Belongs to the FAM187 family.</text>
</comment>
<dbReference type="Proteomes" id="UP001154114">
    <property type="component" value="Chromosome 18"/>
</dbReference>
<evidence type="ECO:0000313" key="10">
    <source>
        <dbReference type="Proteomes" id="UP001154114"/>
    </source>
</evidence>
<feature type="domain" description="Immunoglobulin" evidence="8">
    <location>
        <begin position="97"/>
        <end position="183"/>
    </location>
</feature>
<dbReference type="PANTHER" id="PTHR32178:SF6">
    <property type="entry name" value="IG-LIKE DOMAIN-CONTAINING PROTEIN"/>
    <property type="match status" value="1"/>
</dbReference>
<dbReference type="EMBL" id="LR824021">
    <property type="protein sequence ID" value="CAH0589914.1"/>
    <property type="molecule type" value="Genomic_DNA"/>
</dbReference>
<dbReference type="SUPFAM" id="SSF48726">
    <property type="entry name" value="Immunoglobulin"/>
    <property type="match status" value="1"/>
</dbReference>
<dbReference type="AlphaFoldDB" id="A0A9P0BU00"/>
<dbReference type="InterPro" id="IPR036383">
    <property type="entry name" value="TSP1_rpt_sf"/>
</dbReference>
<dbReference type="InterPro" id="IPR039311">
    <property type="entry name" value="FAM187A/B"/>
</dbReference>
<evidence type="ECO:0000259" key="8">
    <source>
        <dbReference type="SMART" id="SM00409"/>
    </source>
</evidence>
<organism evidence="9 10">
    <name type="scientific">Chrysodeixis includens</name>
    <name type="common">Soybean looper</name>
    <name type="synonym">Pseudoplusia includens</name>
    <dbReference type="NCBI Taxonomy" id="689277"/>
    <lineage>
        <taxon>Eukaryota</taxon>
        <taxon>Metazoa</taxon>
        <taxon>Ecdysozoa</taxon>
        <taxon>Arthropoda</taxon>
        <taxon>Hexapoda</taxon>
        <taxon>Insecta</taxon>
        <taxon>Pterygota</taxon>
        <taxon>Neoptera</taxon>
        <taxon>Endopterygota</taxon>
        <taxon>Lepidoptera</taxon>
        <taxon>Glossata</taxon>
        <taxon>Ditrysia</taxon>
        <taxon>Noctuoidea</taxon>
        <taxon>Noctuidae</taxon>
        <taxon>Plusiinae</taxon>
        <taxon>Chrysodeixis</taxon>
    </lineage>
</organism>
<dbReference type="PANTHER" id="PTHR32178">
    <property type="entry name" value="FAM187"/>
    <property type="match status" value="1"/>
</dbReference>
<evidence type="ECO:0000256" key="3">
    <source>
        <dbReference type="ARBA" id="ARBA00022692"/>
    </source>
</evidence>
<dbReference type="SMART" id="SM00409">
    <property type="entry name" value="IG"/>
    <property type="match status" value="2"/>
</dbReference>
<name>A0A9P0BU00_CHRIL</name>
<feature type="domain" description="Immunoglobulin" evidence="8">
    <location>
        <begin position="352"/>
        <end position="437"/>
    </location>
</feature>
<evidence type="ECO:0000256" key="4">
    <source>
        <dbReference type="ARBA" id="ARBA00022729"/>
    </source>
</evidence>
<keyword evidence="4" id="KW-0732">Signal</keyword>
<accession>A0A9P0BU00</accession>
<keyword evidence="6" id="KW-0472">Membrane</keyword>
<dbReference type="InterPro" id="IPR003599">
    <property type="entry name" value="Ig_sub"/>
</dbReference>